<evidence type="ECO:0000256" key="7">
    <source>
        <dbReference type="ARBA" id="ARBA00024739"/>
    </source>
</evidence>
<keyword evidence="6" id="KW-0804">Transcription</keyword>
<reference evidence="11 12" key="1">
    <citation type="submission" date="2018-01" db="EMBL/GenBank/DDBJ databases">
        <title>The draft genome sequence of Halioglobus japonicus S1-36.</title>
        <authorList>
            <person name="Du Z.-J."/>
            <person name="Shi M.-J."/>
        </authorList>
    </citation>
    <scope>NUCLEOTIDE SEQUENCE [LARGE SCALE GENOMIC DNA]</scope>
    <source>
        <strain evidence="11 12">S1-36</strain>
    </source>
</reference>
<comment type="similarity">
    <text evidence="1">Belongs to the FlgM family.</text>
</comment>
<evidence type="ECO:0000256" key="6">
    <source>
        <dbReference type="ARBA" id="ARBA00023163"/>
    </source>
</evidence>
<dbReference type="AlphaFoldDB" id="A0AAP8SN13"/>
<evidence type="ECO:0000256" key="2">
    <source>
        <dbReference type="ARBA" id="ARBA00017823"/>
    </source>
</evidence>
<comment type="function">
    <text evidence="7">Responsible for the coupling of flagellin expression to flagellar assembly by preventing expression of the flagellin genes when a component of the middle class of proteins is defective. It negatively regulates flagellar genes by inhibiting the activity of FliA by directly binding to FliA.</text>
</comment>
<dbReference type="KEGG" id="hja:BST95_07305"/>
<evidence type="ECO:0000259" key="10">
    <source>
        <dbReference type="Pfam" id="PF04316"/>
    </source>
</evidence>
<dbReference type="SUPFAM" id="SSF101498">
    <property type="entry name" value="Anti-sigma factor FlgM"/>
    <property type="match status" value="1"/>
</dbReference>
<organism evidence="11 12">
    <name type="scientific">Halioglobus japonicus</name>
    <dbReference type="NCBI Taxonomy" id="930805"/>
    <lineage>
        <taxon>Bacteria</taxon>
        <taxon>Pseudomonadati</taxon>
        <taxon>Pseudomonadota</taxon>
        <taxon>Gammaproteobacteria</taxon>
        <taxon>Cellvibrionales</taxon>
        <taxon>Halieaceae</taxon>
        <taxon>Halioglobus</taxon>
    </lineage>
</organism>
<name>A0AAP8SN13_9GAMM</name>
<keyword evidence="12" id="KW-1185">Reference proteome</keyword>
<evidence type="ECO:0000256" key="8">
    <source>
        <dbReference type="ARBA" id="ARBA00030117"/>
    </source>
</evidence>
<dbReference type="Proteomes" id="UP000235162">
    <property type="component" value="Unassembled WGS sequence"/>
</dbReference>
<evidence type="ECO:0000313" key="11">
    <source>
        <dbReference type="EMBL" id="PLW86069.1"/>
    </source>
</evidence>
<keyword evidence="3" id="KW-0678">Repressor</keyword>
<keyword evidence="11" id="KW-0966">Cell projection</keyword>
<dbReference type="InterPro" id="IPR007412">
    <property type="entry name" value="FlgM"/>
</dbReference>
<comment type="caution">
    <text evidence="11">The sequence shown here is derived from an EMBL/GenBank/DDBJ whole genome shotgun (WGS) entry which is preliminary data.</text>
</comment>
<dbReference type="InterPro" id="IPR031316">
    <property type="entry name" value="FlgM_C"/>
</dbReference>
<dbReference type="InterPro" id="IPR035890">
    <property type="entry name" value="Anti-sigma-28_factor_FlgM_sf"/>
</dbReference>
<evidence type="ECO:0000256" key="3">
    <source>
        <dbReference type="ARBA" id="ARBA00022491"/>
    </source>
</evidence>
<evidence type="ECO:0000256" key="4">
    <source>
        <dbReference type="ARBA" id="ARBA00022795"/>
    </source>
</evidence>
<dbReference type="Pfam" id="PF04316">
    <property type="entry name" value="FlgM"/>
    <property type="match status" value="1"/>
</dbReference>
<keyword evidence="11" id="KW-0282">Flagellum</keyword>
<feature type="region of interest" description="Disordered" evidence="9">
    <location>
        <begin position="1"/>
        <end position="43"/>
    </location>
</feature>
<feature type="domain" description="Anti-sigma-28 factor FlgM C-terminal" evidence="10">
    <location>
        <begin position="35"/>
        <end position="85"/>
    </location>
</feature>
<proteinExistence type="inferred from homology"/>
<evidence type="ECO:0000313" key="12">
    <source>
        <dbReference type="Proteomes" id="UP000235162"/>
    </source>
</evidence>
<feature type="compositionally biased region" description="Low complexity" evidence="9">
    <location>
        <begin position="27"/>
        <end position="37"/>
    </location>
</feature>
<sequence>MKINNTSPPVPLPLNNQGKAGPARELSSGTPGTGSTSAKLSSELQQKLSDSSFDVSSLRVNEVRQAIVEGRLQINPERIAEGLINNFKGK</sequence>
<evidence type="ECO:0000256" key="5">
    <source>
        <dbReference type="ARBA" id="ARBA00023015"/>
    </source>
</evidence>
<dbReference type="RefSeq" id="WP_084198718.1">
    <property type="nucleotide sequence ID" value="NZ_BMYL01000002.1"/>
</dbReference>
<dbReference type="NCBIfam" id="TIGR03824">
    <property type="entry name" value="FlgM_jcvi"/>
    <property type="match status" value="1"/>
</dbReference>
<keyword evidence="5" id="KW-0805">Transcription regulation</keyword>
<dbReference type="GO" id="GO:0045892">
    <property type="term" value="P:negative regulation of DNA-templated transcription"/>
    <property type="evidence" value="ECO:0007669"/>
    <property type="project" value="InterPro"/>
</dbReference>
<dbReference type="GO" id="GO:0044781">
    <property type="term" value="P:bacterial-type flagellum organization"/>
    <property type="evidence" value="ECO:0007669"/>
    <property type="project" value="UniProtKB-KW"/>
</dbReference>
<dbReference type="EMBL" id="PKUR01000002">
    <property type="protein sequence ID" value="PLW86069.1"/>
    <property type="molecule type" value="Genomic_DNA"/>
</dbReference>
<accession>A0AAP8SN13</accession>
<evidence type="ECO:0000256" key="1">
    <source>
        <dbReference type="ARBA" id="ARBA00005322"/>
    </source>
</evidence>
<protein>
    <recommendedName>
        <fullName evidence="2">Negative regulator of flagellin synthesis</fullName>
    </recommendedName>
    <alternativeName>
        <fullName evidence="8">Anti-sigma-28 factor</fullName>
    </alternativeName>
</protein>
<evidence type="ECO:0000256" key="9">
    <source>
        <dbReference type="SAM" id="MobiDB-lite"/>
    </source>
</evidence>
<gene>
    <name evidence="11" type="primary">flgM</name>
    <name evidence="11" type="ORF">C0029_06350</name>
</gene>
<keyword evidence="11" id="KW-0969">Cilium</keyword>
<keyword evidence="4" id="KW-1005">Bacterial flagellum biogenesis</keyword>